<comment type="subcellular location">
    <subcellularLocation>
        <location evidence="1">Nucleus</location>
    </subcellularLocation>
</comment>
<dbReference type="EMBL" id="JRES01000975">
    <property type="protein sequence ID" value="KNC26588.1"/>
    <property type="molecule type" value="Genomic_DNA"/>
</dbReference>
<feature type="compositionally biased region" description="Polar residues" evidence="4">
    <location>
        <begin position="17"/>
        <end position="38"/>
    </location>
</feature>
<dbReference type="InterPro" id="IPR052464">
    <property type="entry name" value="Synovial_Prolif_Regulator"/>
</dbReference>
<evidence type="ECO:0000256" key="1">
    <source>
        <dbReference type="ARBA" id="ARBA00004123"/>
    </source>
</evidence>
<reference evidence="5 6" key="1">
    <citation type="journal article" date="2015" name="Nat. Commun.">
        <title>Lucilia cuprina genome unlocks parasitic fly biology to underpin future interventions.</title>
        <authorList>
            <person name="Anstead C.A."/>
            <person name="Korhonen P.K."/>
            <person name="Young N.D."/>
            <person name="Hall R.S."/>
            <person name="Jex A.R."/>
            <person name="Murali S.C."/>
            <person name="Hughes D.S."/>
            <person name="Lee S.F."/>
            <person name="Perry T."/>
            <person name="Stroehlein A.J."/>
            <person name="Ansell B.R."/>
            <person name="Breugelmans B."/>
            <person name="Hofmann A."/>
            <person name="Qu J."/>
            <person name="Dugan S."/>
            <person name="Lee S.L."/>
            <person name="Chao H."/>
            <person name="Dinh H."/>
            <person name="Han Y."/>
            <person name="Doddapaneni H.V."/>
            <person name="Worley K.C."/>
            <person name="Muzny D.M."/>
            <person name="Ioannidis P."/>
            <person name="Waterhouse R.M."/>
            <person name="Zdobnov E.M."/>
            <person name="James P.J."/>
            <person name="Bagnall N.H."/>
            <person name="Kotze A.C."/>
            <person name="Gibbs R.A."/>
            <person name="Richards S."/>
            <person name="Batterham P."/>
            <person name="Gasser R.B."/>
        </authorList>
    </citation>
    <scope>NUCLEOTIDE SEQUENCE [LARGE SCALE GENOMIC DNA]</scope>
    <source>
        <strain evidence="5 6">LS</strain>
        <tissue evidence="5">Full body</tissue>
    </source>
</reference>
<feature type="compositionally biased region" description="Basic and acidic residues" evidence="4">
    <location>
        <begin position="7"/>
        <end position="16"/>
    </location>
</feature>
<accession>A0A0L0C2K9</accession>
<evidence type="ECO:0000313" key="6">
    <source>
        <dbReference type="Proteomes" id="UP000037069"/>
    </source>
</evidence>
<dbReference type="OrthoDB" id="2156856at2759"/>
<dbReference type="AlphaFoldDB" id="A0A0L0C2K9"/>
<proteinExistence type="inferred from homology"/>
<dbReference type="Proteomes" id="UP000037069">
    <property type="component" value="Unassembled WGS sequence"/>
</dbReference>
<evidence type="ECO:0000256" key="3">
    <source>
        <dbReference type="ARBA" id="ARBA00038401"/>
    </source>
</evidence>
<comment type="caution">
    <text evidence="5">The sequence shown here is derived from an EMBL/GenBank/DDBJ whole genome shotgun (WGS) entry which is preliminary data.</text>
</comment>
<dbReference type="OMA" id="AMINRFT"/>
<dbReference type="InterPro" id="IPR011989">
    <property type="entry name" value="ARM-like"/>
</dbReference>
<evidence type="ECO:0008006" key="7">
    <source>
        <dbReference type="Google" id="ProtNLM"/>
    </source>
</evidence>
<dbReference type="PANTHER" id="PTHR23424:SF23">
    <property type="entry name" value="PROTEIN SAAL1"/>
    <property type="match status" value="1"/>
</dbReference>
<keyword evidence="2" id="KW-0539">Nucleus</keyword>
<comment type="similarity">
    <text evidence="3">Belongs to the SAAL1 family.</text>
</comment>
<name>A0A0L0C2K9_LUCCU</name>
<sequence>MSTTNNEDNKFNETDKTQSSNNTEDANKTEPASYNPTLVENDCEENDLERLKGDAIGDTLYSERFVLNTLLKLGQLEKDLQEEDEIERDLCSLWDMTLEEDVVKYLLKHDVLELFANIIKSTDDKRLTEILVGILGNMCNVQQTRNLLTEKKEVIETLLELSNCMDSLTLEQLMRLLAVVFVKMSEEQIEKWYNLILKSDKFVENLCFILNNAANNSLILQTMETLNAILAKFFVLKLSLATENGKSLDEISKTSFEELFVQSEMIECSIEAFKTLVKESANKQDSYEAAEIPESIHKAKQTFCNIHSILTQYQQLSRDAYETSNDEIIKCFKDILRPMAEDDIINRWQQYEQDVLETLNDVLRVLPQPLDLDIFSYLLKLFYHVDKEQEKQLQKTAAASNDFESDNDDDDDDNEIDHQISYTIILNTLYYLLLKADKDLLKQYVAACPRIYSVKLLESFEQPLETDYMKNCYGKLKEALD</sequence>
<dbReference type="PANTHER" id="PTHR23424">
    <property type="entry name" value="SERUM AMYLOID A"/>
    <property type="match status" value="1"/>
</dbReference>
<evidence type="ECO:0000256" key="4">
    <source>
        <dbReference type="SAM" id="MobiDB-lite"/>
    </source>
</evidence>
<evidence type="ECO:0000256" key="2">
    <source>
        <dbReference type="ARBA" id="ARBA00023242"/>
    </source>
</evidence>
<dbReference type="InterPro" id="IPR016024">
    <property type="entry name" value="ARM-type_fold"/>
</dbReference>
<protein>
    <recommendedName>
        <fullName evidence="7">Protein SAAL1</fullName>
    </recommendedName>
</protein>
<evidence type="ECO:0000313" key="5">
    <source>
        <dbReference type="EMBL" id="KNC26588.1"/>
    </source>
</evidence>
<keyword evidence="6" id="KW-1185">Reference proteome</keyword>
<dbReference type="SUPFAM" id="SSF48371">
    <property type="entry name" value="ARM repeat"/>
    <property type="match status" value="2"/>
</dbReference>
<feature type="region of interest" description="Disordered" evidence="4">
    <location>
        <begin position="1"/>
        <end position="41"/>
    </location>
</feature>
<dbReference type="GO" id="GO:0005654">
    <property type="term" value="C:nucleoplasm"/>
    <property type="evidence" value="ECO:0007669"/>
    <property type="project" value="TreeGrafter"/>
</dbReference>
<organism evidence="5 6">
    <name type="scientific">Lucilia cuprina</name>
    <name type="common">Green bottle fly</name>
    <name type="synonym">Australian sheep blowfly</name>
    <dbReference type="NCBI Taxonomy" id="7375"/>
    <lineage>
        <taxon>Eukaryota</taxon>
        <taxon>Metazoa</taxon>
        <taxon>Ecdysozoa</taxon>
        <taxon>Arthropoda</taxon>
        <taxon>Hexapoda</taxon>
        <taxon>Insecta</taxon>
        <taxon>Pterygota</taxon>
        <taxon>Neoptera</taxon>
        <taxon>Endopterygota</taxon>
        <taxon>Diptera</taxon>
        <taxon>Brachycera</taxon>
        <taxon>Muscomorpha</taxon>
        <taxon>Oestroidea</taxon>
        <taxon>Calliphoridae</taxon>
        <taxon>Luciliinae</taxon>
        <taxon>Lucilia</taxon>
    </lineage>
</organism>
<gene>
    <name evidence="5" type="ORF">FF38_09977</name>
</gene>
<feature type="region of interest" description="Disordered" evidence="4">
    <location>
        <begin position="395"/>
        <end position="414"/>
    </location>
</feature>
<feature type="compositionally biased region" description="Acidic residues" evidence="4">
    <location>
        <begin position="403"/>
        <end position="414"/>
    </location>
</feature>
<dbReference type="Gene3D" id="1.25.10.10">
    <property type="entry name" value="Leucine-rich Repeat Variant"/>
    <property type="match status" value="1"/>
</dbReference>